<reference evidence="2" key="1">
    <citation type="submission" date="2013-03" db="EMBL/GenBank/DDBJ databases">
        <title>The Genome Sequence of Anopheles minimus MINIMUS1.</title>
        <authorList>
            <consortium name="The Broad Institute Genomics Platform"/>
            <person name="Neafsey D.E."/>
            <person name="Walton C."/>
            <person name="Walker B."/>
            <person name="Young S.K."/>
            <person name="Zeng Q."/>
            <person name="Gargeya S."/>
            <person name="Fitzgerald M."/>
            <person name="Haas B."/>
            <person name="Abouelleil A."/>
            <person name="Allen A.W."/>
            <person name="Alvarado L."/>
            <person name="Arachchi H.M."/>
            <person name="Berlin A.M."/>
            <person name="Chapman S.B."/>
            <person name="Gainer-Dewar J."/>
            <person name="Goldberg J."/>
            <person name="Griggs A."/>
            <person name="Gujja S."/>
            <person name="Hansen M."/>
            <person name="Howarth C."/>
            <person name="Imamovic A."/>
            <person name="Ireland A."/>
            <person name="Larimer J."/>
            <person name="McCowan C."/>
            <person name="Murphy C."/>
            <person name="Pearson M."/>
            <person name="Poon T.W."/>
            <person name="Priest M."/>
            <person name="Roberts A."/>
            <person name="Saif S."/>
            <person name="Shea T."/>
            <person name="Sisk P."/>
            <person name="Sykes S."/>
            <person name="Wortman J."/>
            <person name="Nusbaum C."/>
            <person name="Birren B."/>
        </authorList>
    </citation>
    <scope>NUCLEOTIDE SEQUENCE [LARGE SCALE GENOMIC DNA]</scope>
    <source>
        <strain evidence="2">MINIMUS1</strain>
    </source>
</reference>
<evidence type="ECO:0000313" key="1">
    <source>
        <dbReference type="EnsemblMetazoa" id="AMIN014222-PA"/>
    </source>
</evidence>
<dbReference type="Proteomes" id="UP000075920">
    <property type="component" value="Unassembled WGS sequence"/>
</dbReference>
<keyword evidence="2" id="KW-1185">Reference proteome</keyword>
<reference evidence="1" key="2">
    <citation type="submission" date="2020-05" db="UniProtKB">
        <authorList>
            <consortium name="EnsemblMetazoa"/>
        </authorList>
    </citation>
    <scope>IDENTIFICATION</scope>
    <source>
        <strain evidence="1">MINIMUS1</strain>
    </source>
</reference>
<protein>
    <submittedName>
        <fullName evidence="1">Uncharacterized protein</fullName>
    </submittedName>
</protein>
<sequence>MGHTEAEKKRMFYNFYLVPFRAKYQSSLVWTSSIKNR</sequence>
<dbReference type="EnsemblMetazoa" id="AMIN014222-RA">
    <property type="protein sequence ID" value="AMIN014222-PA"/>
    <property type="gene ID" value="AMIN014222"/>
</dbReference>
<accession>A0A182WND0</accession>
<dbReference type="AlphaFoldDB" id="A0A182WND0"/>
<evidence type="ECO:0000313" key="2">
    <source>
        <dbReference type="Proteomes" id="UP000075920"/>
    </source>
</evidence>
<name>A0A182WND0_9DIPT</name>
<proteinExistence type="predicted"/>
<dbReference type="VEuPathDB" id="VectorBase:AMIN014222"/>
<organism evidence="1 2">
    <name type="scientific">Anopheles minimus</name>
    <dbReference type="NCBI Taxonomy" id="112268"/>
    <lineage>
        <taxon>Eukaryota</taxon>
        <taxon>Metazoa</taxon>
        <taxon>Ecdysozoa</taxon>
        <taxon>Arthropoda</taxon>
        <taxon>Hexapoda</taxon>
        <taxon>Insecta</taxon>
        <taxon>Pterygota</taxon>
        <taxon>Neoptera</taxon>
        <taxon>Endopterygota</taxon>
        <taxon>Diptera</taxon>
        <taxon>Nematocera</taxon>
        <taxon>Culicoidea</taxon>
        <taxon>Culicidae</taxon>
        <taxon>Anophelinae</taxon>
        <taxon>Anopheles</taxon>
    </lineage>
</organism>